<dbReference type="PANTHER" id="PTHR10185">
    <property type="entry name" value="PHOSPHOLIPASE D - RELATED"/>
    <property type="match status" value="1"/>
</dbReference>
<evidence type="ECO:0000313" key="3">
    <source>
        <dbReference type="EMBL" id="GMS79188.1"/>
    </source>
</evidence>
<dbReference type="Gene3D" id="3.30.870.10">
    <property type="entry name" value="Endonuclease Chain A"/>
    <property type="match status" value="2"/>
</dbReference>
<dbReference type="SMART" id="SM00155">
    <property type="entry name" value="PLDc"/>
    <property type="match status" value="2"/>
</dbReference>
<sequence length="501" mass="56532">GMVNYLLVSLLPVLLTLLLSSGIWVGVYFIFDLGGPRGEDTSNYYGCDTTSTSLPSTSLPPGQCELEGKYSPCTADCEFVICETLQDDLYPNEQFGTTSSTDCWLRLIQSAKEEIVIGSYYWSLLMNETADCTDDLGYSKNGQQIFDGLMDAAKRGIAIRIAMNEPSGEYTYNEPYALRDVNPEKVQVRGLNFSKWFPGYGLLHTKSWAVDGKHSYVGSVNFDWRSLTQVKEIGMAVFNCPCIAEDVKRMIDVYWYMGAENAVLPEKWAPEYATNANKDAPYMVPRQVGPPTAVHFSSSPAALDACNRDNDIDNMIRMIDEAQEFVYLAVMDYAPATMYTIPHHYYTALQDALVRAAMERYVEVRFMMSKWDHTIPNQYAFLHALDKFNDGMPCKGRSGPCGNGQINARVFEIPNVGYESIPYSRVQHNKYFVTEKSVYIGTSNWLADYWISMGGIGMGIRSAEEGKEEQLVTKMREIYLRDWNSKYATPISQFTSDGKRL</sequence>
<dbReference type="Proteomes" id="UP001432027">
    <property type="component" value="Unassembled WGS sequence"/>
</dbReference>
<dbReference type="InterPro" id="IPR050874">
    <property type="entry name" value="Diverse_PLD-related"/>
</dbReference>
<gene>
    <name evidence="3" type="ORF">PENTCL1PPCAC_1363</name>
</gene>
<dbReference type="InterPro" id="IPR001736">
    <property type="entry name" value="PLipase_D/transphosphatidylase"/>
</dbReference>
<comment type="caution">
    <text evidence="3">The sequence shown here is derived from an EMBL/GenBank/DDBJ whole genome shotgun (WGS) entry which is preliminary data.</text>
</comment>
<dbReference type="CDD" id="cd09107">
    <property type="entry name" value="PLDc_vPLD3_4_5_like_2"/>
    <property type="match status" value="1"/>
</dbReference>
<proteinExistence type="inferred from homology"/>
<dbReference type="Pfam" id="PF13918">
    <property type="entry name" value="PLDc_3"/>
    <property type="match status" value="1"/>
</dbReference>
<dbReference type="EMBL" id="BTSX01000001">
    <property type="protein sequence ID" value="GMS79188.1"/>
    <property type="molecule type" value="Genomic_DNA"/>
</dbReference>
<dbReference type="InterPro" id="IPR032803">
    <property type="entry name" value="PLDc_3"/>
</dbReference>
<dbReference type="AlphaFoldDB" id="A0AAV5S8X3"/>
<evidence type="ECO:0000313" key="4">
    <source>
        <dbReference type="Proteomes" id="UP001432027"/>
    </source>
</evidence>
<accession>A0AAV5S8X3</accession>
<dbReference type="SUPFAM" id="SSF56024">
    <property type="entry name" value="Phospholipase D/nuclease"/>
    <property type="match status" value="2"/>
</dbReference>
<protein>
    <recommendedName>
        <fullName evidence="2">PLD phosphodiesterase domain-containing protein</fullName>
    </recommendedName>
</protein>
<comment type="similarity">
    <text evidence="1">Belongs to the phospholipase D family.</text>
</comment>
<evidence type="ECO:0000259" key="2">
    <source>
        <dbReference type="PROSITE" id="PS50035"/>
    </source>
</evidence>
<feature type="non-terminal residue" evidence="3">
    <location>
        <position position="1"/>
    </location>
</feature>
<reference evidence="3" key="1">
    <citation type="submission" date="2023-10" db="EMBL/GenBank/DDBJ databases">
        <title>Genome assembly of Pristionchus species.</title>
        <authorList>
            <person name="Yoshida K."/>
            <person name="Sommer R.J."/>
        </authorList>
    </citation>
    <scope>NUCLEOTIDE SEQUENCE</scope>
    <source>
        <strain evidence="3">RS0144</strain>
    </source>
</reference>
<dbReference type="CDD" id="cd09106">
    <property type="entry name" value="PLDc_vPLD3_4_5_like_1"/>
    <property type="match status" value="1"/>
</dbReference>
<dbReference type="PROSITE" id="PS50035">
    <property type="entry name" value="PLD"/>
    <property type="match status" value="2"/>
</dbReference>
<name>A0AAV5S8X3_9BILA</name>
<dbReference type="GO" id="GO:0003824">
    <property type="term" value="F:catalytic activity"/>
    <property type="evidence" value="ECO:0007669"/>
    <property type="project" value="InterPro"/>
</dbReference>
<evidence type="ECO:0000256" key="1">
    <source>
        <dbReference type="ARBA" id="ARBA00008664"/>
    </source>
</evidence>
<feature type="domain" description="PLD phosphodiesterase" evidence="2">
    <location>
        <begin position="199"/>
        <end position="226"/>
    </location>
</feature>
<dbReference type="PANTHER" id="PTHR10185:SF12">
    <property type="entry name" value="PLD PHOSPHODIESTERASE DOMAIN-CONTAINING PROTEIN"/>
    <property type="match status" value="1"/>
</dbReference>
<organism evidence="3 4">
    <name type="scientific">Pristionchus entomophagus</name>
    <dbReference type="NCBI Taxonomy" id="358040"/>
    <lineage>
        <taxon>Eukaryota</taxon>
        <taxon>Metazoa</taxon>
        <taxon>Ecdysozoa</taxon>
        <taxon>Nematoda</taxon>
        <taxon>Chromadorea</taxon>
        <taxon>Rhabditida</taxon>
        <taxon>Rhabditina</taxon>
        <taxon>Diplogasteromorpha</taxon>
        <taxon>Diplogasteroidea</taxon>
        <taxon>Neodiplogasteridae</taxon>
        <taxon>Pristionchus</taxon>
    </lineage>
</organism>
<keyword evidence="4" id="KW-1185">Reference proteome</keyword>
<feature type="domain" description="PLD phosphodiesterase" evidence="2">
    <location>
        <begin position="423"/>
        <end position="449"/>
    </location>
</feature>